<keyword evidence="8" id="KW-0916">Viral movement protein</keyword>
<name>Q86767_HELVS</name>
<evidence type="ECO:0000256" key="10">
    <source>
        <dbReference type="ARBA" id="ARBA00023184"/>
    </source>
</evidence>
<dbReference type="EMBL" id="MW207172">
    <property type="protein sequence ID" value="QQX32731.1"/>
    <property type="molecule type" value="Genomic_RNA"/>
</dbReference>
<evidence type="ECO:0000256" key="1">
    <source>
        <dbReference type="ARBA" id="ARBA00004625"/>
    </source>
</evidence>
<dbReference type="GO" id="GO:0044167">
    <property type="term" value="C:host cell endoplasmic reticulum membrane"/>
    <property type="evidence" value="ECO:0007669"/>
    <property type="project" value="UniProtKB-SubCell"/>
</dbReference>
<dbReference type="EMBL" id="MW246812">
    <property type="protein sequence ID" value="QQX32725.1"/>
    <property type="molecule type" value="Genomic_RNA"/>
</dbReference>
<dbReference type="Pfam" id="PF02495">
    <property type="entry name" value="TGBp3"/>
    <property type="match status" value="1"/>
</dbReference>
<keyword evidence="6" id="KW-1043">Host membrane</keyword>
<comment type="subcellular location">
    <subcellularLocation>
        <location evidence="1">Host endoplasmic reticulum membrane</location>
    </subcellularLocation>
</comment>
<evidence type="ECO:0000256" key="12">
    <source>
        <dbReference type="ARBA" id="ARBA00030266"/>
    </source>
</evidence>
<comment type="function">
    <text evidence="11">Plays a role in viral cell-to-cell propagation, by facilitating genome transport to neighboring plant cells through plasmosdesmata. May induce the formation of granular vesicles derived from the Endoplasmic reticulum, which align on actin filaments.</text>
</comment>
<evidence type="ECO:0000256" key="8">
    <source>
        <dbReference type="ARBA" id="ARBA00023031"/>
    </source>
</evidence>
<dbReference type="InterPro" id="IPR003411">
    <property type="entry name" value="TGBp3"/>
</dbReference>
<evidence type="ECO:0000256" key="9">
    <source>
        <dbReference type="ARBA" id="ARBA00023136"/>
    </source>
</evidence>
<comment type="similarity">
    <text evidence="2">Belongs to the Tymovirales TGBp3 protein family.</text>
</comment>
<dbReference type="GO" id="GO:0046740">
    <property type="term" value="P:transport of virus in host, cell to cell"/>
    <property type="evidence" value="ECO:0007669"/>
    <property type="project" value="UniProtKB-KW"/>
</dbReference>
<organismHost>
    <name type="scientific">Impatiens</name>
    <dbReference type="NCBI Taxonomy" id="35939"/>
</organismHost>
<sequence>MSNELLLIALLAILGSIVWLLTNQQEQCVVLITGESVRIVSCKFTPEFIEYAKALKPANSC</sequence>
<evidence type="ECO:0000256" key="3">
    <source>
        <dbReference type="ARBA" id="ARBA00013812"/>
    </source>
</evidence>
<accession>Q86767</accession>
<protein>
    <recommendedName>
        <fullName evidence="3">Movement protein TGBp3</fullName>
    </recommendedName>
    <alternativeName>
        <fullName evidence="12">7 kDa protein</fullName>
    </alternativeName>
    <alternativeName>
        <fullName evidence="13">Triple gene block 3 protein</fullName>
    </alternativeName>
</protein>
<evidence type="ECO:0000256" key="4">
    <source>
        <dbReference type="ARBA" id="ARBA00022448"/>
    </source>
</evidence>
<evidence type="ECO:0000313" key="16">
    <source>
        <dbReference type="EMBL" id="QQX32708.1"/>
    </source>
</evidence>
<reference evidence="14" key="1">
    <citation type="journal article" date="1993" name="Acta Virol.">
        <title>Nucleotide sequence of the 7 K gene of Helenium virus S.</title>
        <authorList>
            <person name="Turner R.L."/>
            <person name="Mills P.R."/>
            <person name="Foster G.D."/>
        </authorList>
    </citation>
    <scope>NUCLEOTIDE SEQUENCE</scope>
</reference>
<evidence type="ECO:0000256" key="7">
    <source>
        <dbReference type="ARBA" id="ARBA00022989"/>
    </source>
</evidence>
<reference evidence="15" key="2">
    <citation type="journal article" date="2020" name="Front. Microbiol.">
        <title>A Mixed Infection of Helenium Virus S With Two Distinct Isolates of Butterbur Mosaic Virus, One of Which Has a Major Deletion in an Essential Gene.</title>
        <authorList>
            <person name="Hammond J."/>
            <person name="Reinsel M."/>
            <person name="Grinstead S."/>
            <person name="Lockhart B."/>
            <person name="Jordan R."/>
            <person name="Mollov D."/>
        </authorList>
    </citation>
    <scope>NUCLEOTIDE SEQUENCE</scope>
    <source>
        <strain evidence="17">HelVS-V</strain>
        <strain evidence="15">HelVS-Ver</strain>
        <strain evidence="16">HelVS-Ver-PCR</strain>
        <strain evidence="18">VR21</strain>
    </source>
</reference>
<proteinExistence type="inferred from homology"/>
<keyword evidence="7" id="KW-1133">Transmembrane helix</keyword>
<keyword evidence="10" id="KW-1038">Host endoplasmic reticulum</keyword>
<keyword evidence="9" id="KW-0472">Membrane</keyword>
<organism evidence="14">
    <name type="scientific">Helenium virus S</name>
    <name type="common">HelVS</name>
    <dbReference type="NCBI Taxonomy" id="12171"/>
    <lineage>
        <taxon>Viruses</taxon>
        <taxon>Riboviria</taxon>
        <taxon>Orthornavirae</taxon>
        <taxon>Kitrinoviricota</taxon>
        <taxon>Alsuviricetes</taxon>
        <taxon>Tymovirales</taxon>
        <taxon>Betaflexiviridae</taxon>
        <taxon>Quinvirinae</taxon>
        <taxon>Carlavirus</taxon>
        <taxon>Carlavirus sigmahelenii</taxon>
    </lineage>
</organism>
<dbReference type="EMBL" id="MW246809">
    <property type="protein sequence ID" value="QQX32708.1"/>
    <property type="molecule type" value="Genomic_RNA"/>
</dbReference>
<evidence type="ECO:0000256" key="11">
    <source>
        <dbReference type="ARBA" id="ARBA00025270"/>
    </source>
</evidence>
<evidence type="ECO:0000256" key="6">
    <source>
        <dbReference type="ARBA" id="ARBA00022870"/>
    </source>
</evidence>
<keyword evidence="4" id="KW-0813">Transport</keyword>
<evidence type="ECO:0000313" key="18">
    <source>
        <dbReference type="EMBL" id="QQX32731.1"/>
    </source>
</evidence>
<evidence type="ECO:0000313" key="14">
    <source>
        <dbReference type="EMBL" id="AAB31047.1"/>
    </source>
</evidence>
<evidence type="ECO:0000313" key="15">
    <source>
        <dbReference type="EMBL" id="QQX32702.1"/>
    </source>
</evidence>
<evidence type="ECO:0000256" key="2">
    <source>
        <dbReference type="ARBA" id="ARBA00010355"/>
    </source>
</evidence>
<evidence type="ECO:0000313" key="17">
    <source>
        <dbReference type="EMBL" id="QQX32725.1"/>
    </source>
</evidence>
<dbReference type="EMBL" id="S71594">
    <property type="protein sequence ID" value="AAB31047.1"/>
    <property type="molecule type" value="Genomic_RNA"/>
</dbReference>
<keyword evidence="5" id="KW-0812">Transmembrane</keyword>
<evidence type="ECO:0000256" key="5">
    <source>
        <dbReference type="ARBA" id="ARBA00022692"/>
    </source>
</evidence>
<gene>
    <name evidence="14" type="primary">7K</name>
    <name evidence="15" type="synonym">TGB3</name>
</gene>
<dbReference type="EMBL" id="MW246808">
    <property type="protein sequence ID" value="QQX32702.1"/>
    <property type="molecule type" value="Genomic_RNA"/>
</dbReference>
<organismHost>
    <name type="scientific">Helenium amarum</name>
    <dbReference type="NCBI Taxonomy" id="289417"/>
</organismHost>
<evidence type="ECO:0000256" key="13">
    <source>
        <dbReference type="ARBA" id="ARBA00033148"/>
    </source>
</evidence>